<reference evidence="1" key="1">
    <citation type="submission" date="2018-05" db="EMBL/GenBank/DDBJ databases">
        <authorList>
            <person name="Lanie J.A."/>
            <person name="Ng W.-L."/>
            <person name="Kazmierczak K.M."/>
            <person name="Andrzejewski T.M."/>
            <person name="Davidsen T.M."/>
            <person name="Wayne K.J."/>
            <person name="Tettelin H."/>
            <person name="Glass J.I."/>
            <person name="Rusch D."/>
            <person name="Podicherti R."/>
            <person name="Tsui H.-C.T."/>
            <person name="Winkler M.E."/>
        </authorList>
    </citation>
    <scope>NUCLEOTIDE SEQUENCE</scope>
</reference>
<accession>A0A382L7K9</accession>
<feature type="non-terminal residue" evidence="1">
    <location>
        <position position="1"/>
    </location>
</feature>
<sequence>GSFEGLDAKSGIIWNHPYVSPRLIITPSHVKHIQFGNNQNPGRAKKHSSKITLVNGDGLSGDLIGLKDGKLTLNTWYSGEIQIEQSAIKSLIPGFTALKTFYEGPNNVRDWVFYDASSGKLIKELEPDSNASELEAKTRQINTAQGTWRFNEGALEAKYSQARVGRKFKEMPGRARFDFDVEWSGYMNLYVNFLTDRMDSYSTGNSYCLRLNTSYAYLYRYTRRNGVGGGRNMGSNVRINLNQLGNRARVSIRVDRGKGIIALYINEKFLKKWEDAQKNEFPKDAHGLLFTSMSSNSVTINNISVSEWNGSLPNEKNITLDNGKEDFILFVNEDSVSGNLLSIQEGSITFKTSFAELPIPLKNISQINLARPNEKLNAPKGSVRAVLKGNTGSLTGLISGWRNGKIT</sequence>
<dbReference type="EMBL" id="UINC01084500">
    <property type="protein sequence ID" value="SVC31212.1"/>
    <property type="molecule type" value="Genomic_DNA"/>
</dbReference>
<evidence type="ECO:0000313" key="1">
    <source>
        <dbReference type="EMBL" id="SVC31212.1"/>
    </source>
</evidence>
<feature type="non-terminal residue" evidence="1">
    <location>
        <position position="407"/>
    </location>
</feature>
<proteinExistence type="predicted"/>
<name>A0A382L7K9_9ZZZZ</name>
<protein>
    <submittedName>
        <fullName evidence="1">Uncharacterized protein</fullName>
    </submittedName>
</protein>
<gene>
    <name evidence="1" type="ORF">METZ01_LOCUS284066</name>
</gene>
<organism evidence="1">
    <name type="scientific">marine metagenome</name>
    <dbReference type="NCBI Taxonomy" id="408172"/>
    <lineage>
        <taxon>unclassified sequences</taxon>
        <taxon>metagenomes</taxon>
        <taxon>ecological metagenomes</taxon>
    </lineage>
</organism>
<dbReference type="AlphaFoldDB" id="A0A382L7K9"/>